<dbReference type="Pfam" id="PF14593">
    <property type="entry name" value="PH_3"/>
    <property type="match status" value="1"/>
</dbReference>
<protein>
    <recommendedName>
        <fullName evidence="1">non-specific serine/threonine protein kinase</fullName>
        <ecNumber evidence="1">2.7.11.1</ecNumber>
    </recommendedName>
</protein>
<keyword evidence="3" id="KW-0808">Transferase</keyword>
<evidence type="ECO:0000256" key="6">
    <source>
        <dbReference type="ARBA" id="ARBA00022840"/>
    </source>
</evidence>
<evidence type="ECO:0000256" key="2">
    <source>
        <dbReference type="ARBA" id="ARBA00022527"/>
    </source>
</evidence>
<feature type="binding site" evidence="9">
    <location>
        <position position="37"/>
    </location>
    <ligand>
        <name>ATP</name>
        <dbReference type="ChEBI" id="CHEBI:30616"/>
    </ligand>
</feature>
<feature type="region of interest" description="Disordered" evidence="10">
    <location>
        <begin position="375"/>
        <end position="421"/>
    </location>
</feature>
<dbReference type="PROSITE" id="PS50011">
    <property type="entry name" value="PROTEIN_KINASE_DOM"/>
    <property type="match status" value="1"/>
</dbReference>
<keyword evidence="2" id="KW-0723">Serine/threonine-protein kinase</keyword>
<dbReference type="PROSITE" id="PS50003">
    <property type="entry name" value="PH_DOMAIN"/>
    <property type="match status" value="1"/>
</dbReference>
<name>A0A7S3JX16_9STRA</name>
<feature type="domain" description="Protein kinase" evidence="12">
    <location>
        <begin position="8"/>
        <end position="298"/>
    </location>
</feature>
<evidence type="ECO:0000256" key="3">
    <source>
        <dbReference type="ARBA" id="ARBA00022679"/>
    </source>
</evidence>
<dbReference type="GO" id="GO:0005524">
    <property type="term" value="F:ATP binding"/>
    <property type="evidence" value="ECO:0007669"/>
    <property type="project" value="UniProtKB-UniRule"/>
</dbReference>
<dbReference type="InterPro" id="IPR011993">
    <property type="entry name" value="PH-like_dom_sf"/>
</dbReference>
<dbReference type="InterPro" id="IPR050236">
    <property type="entry name" value="Ser_Thr_kinase_AGC"/>
</dbReference>
<reference evidence="13" key="1">
    <citation type="submission" date="2021-01" db="EMBL/GenBank/DDBJ databases">
        <authorList>
            <person name="Corre E."/>
            <person name="Pelletier E."/>
            <person name="Niang G."/>
            <person name="Scheremetjew M."/>
            <person name="Finn R."/>
            <person name="Kale V."/>
            <person name="Holt S."/>
            <person name="Cochrane G."/>
            <person name="Meng A."/>
            <person name="Brown T."/>
            <person name="Cohen L."/>
        </authorList>
    </citation>
    <scope>NUCLEOTIDE SEQUENCE</scope>
    <source>
        <strain evidence="13">CCMP1510</strain>
    </source>
</reference>
<evidence type="ECO:0000256" key="4">
    <source>
        <dbReference type="ARBA" id="ARBA00022741"/>
    </source>
</evidence>
<dbReference type="InterPro" id="IPR017441">
    <property type="entry name" value="Protein_kinase_ATP_BS"/>
</dbReference>
<gene>
    <name evidence="13" type="ORF">ALAG00032_LOCUS6347</name>
</gene>
<feature type="compositionally biased region" description="Low complexity" evidence="10">
    <location>
        <begin position="642"/>
        <end position="658"/>
    </location>
</feature>
<evidence type="ECO:0000313" key="13">
    <source>
        <dbReference type="EMBL" id="CAE0365603.1"/>
    </source>
</evidence>
<dbReference type="PROSITE" id="PS00108">
    <property type="entry name" value="PROTEIN_KINASE_ST"/>
    <property type="match status" value="1"/>
</dbReference>
<dbReference type="GO" id="GO:0004674">
    <property type="term" value="F:protein serine/threonine kinase activity"/>
    <property type="evidence" value="ECO:0007669"/>
    <property type="project" value="UniProtKB-KW"/>
</dbReference>
<dbReference type="GO" id="GO:0035556">
    <property type="term" value="P:intracellular signal transduction"/>
    <property type="evidence" value="ECO:0007669"/>
    <property type="project" value="TreeGrafter"/>
</dbReference>
<dbReference type="EC" id="2.7.11.1" evidence="1"/>
<dbReference type="SUPFAM" id="SSF50729">
    <property type="entry name" value="PH domain-like"/>
    <property type="match status" value="2"/>
</dbReference>
<evidence type="ECO:0000256" key="8">
    <source>
        <dbReference type="ARBA" id="ARBA00048679"/>
    </source>
</evidence>
<dbReference type="InterPro" id="IPR011009">
    <property type="entry name" value="Kinase-like_dom_sf"/>
</dbReference>
<dbReference type="CDD" id="cd00821">
    <property type="entry name" value="PH"/>
    <property type="match status" value="1"/>
</dbReference>
<evidence type="ECO:0000256" key="1">
    <source>
        <dbReference type="ARBA" id="ARBA00012513"/>
    </source>
</evidence>
<dbReference type="Gene3D" id="3.30.200.20">
    <property type="entry name" value="Phosphorylase Kinase, domain 1"/>
    <property type="match status" value="1"/>
</dbReference>
<evidence type="ECO:0000256" key="10">
    <source>
        <dbReference type="SAM" id="MobiDB-lite"/>
    </source>
</evidence>
<evidence type="ECO:0000256" key="5">
    <source>
        <dbReference type="ARBA" id="ARBA00022777"/>
    </source>
</evidence>
<dbReference type="InterPro" id="IPR008271">
    <property type="entry name" value="Ser/Thr_kinase_AS"/>
</dbReference>
<feature type="compositionally biased region" description="Polar residues" evidence="10">
    <location>
        <begin position="632"/>
        <end position="641"/>
    </location>
</feature>
<dbReference type="Gene3D" id="2.30.29.30">
    <property type="entry name" value="Pleckstrin-homology domain (PH domain)/Phosphotyrosine-binding domain (PTB)"/>
    <property type="match status" value="2"/>
</dbReference>
<feature type="domain" description="PH" evidence="11">
    <location>
        <begin position="673"/>
        <end position="781"/>
    </location>
</feature>
<dbReference type="SMART" id="SM00220">
    <property type="entry name" value="S_TKc"/>
    <property type="match status" value="1"/>
</dbReference>
<keyword evidence="6 9" id="KW-0067">ATP-binding</keyword>
<evidence type="ECO:0000256" key="7">
    <source>
        <dbReference type="ARBA" id="ARBA00047899"/>
    </source>
</evidence>
<evidence type="ECO:0000259" key="11">
    <source>
        <dbReference type="PROSITE" id="PS50003"/>
    </source>
</evidence>
<proteinExistence type="predicted"/>
<dbReference type="PROSITE" id="PS00107">
    <property type="entry name" value="PROTEIN_KINASE_ATP"/>
    <property type="match status" value="1"/>
</dbReference>
<keyword evidence="4 9" id="KW-0547">Nucleotide-binding</keyword>
<dbReference type="InterPro" id="IPR000719">
    <property type="entry name" value="Prot_kinase_dom"/>
</dbReference>
<dbReference type="Pfam" id="PF00069">
    <property type="entry name" value="Pkinase"/>
    <property type="match status" value="1"/>
</dbReference>
<evidence type="ECO:0000256" key="9">
    <source>
        <dbReference type="PROSITE-ProRule" id="PRU10141"/>
    </source>
</evidence>
<comment type="catalytic activity">
    <reaction evidence="8">
        <text>L-seryl-[protein] + ATP = O-phospho-L-seryl-[protein] + ADP + H(+)</text>
        <dbReference type="Rhea" id="RHEA:17989"/>
        <dbReference type="Rhea" id="RHEA-COMP:9863"/>
        <dbReference type="Rhea" id="RHEA-COMP:11604"/>
        <dbReference type="ChEBI" id="CHEBI:15378"/>
        <dbReference type="ChEBI" id="CHEBI:29999"/>
        <dbReference type="ChEBI" id="CHEBI:30616"/>
        <dbReference type="ChEBI" id="CHEBI:83421"/>
        <dbReference type="ChEBI" id="CHEBI:456216"/>
        <dbReference type="EC" id="2.7.11.1"/>
    </reaction>
</comment>
<dbReference type="PANTHER" id="PTHR24356:SF163">
    <property type="entry name" value="3-PHOSPHOINOSITIDE-DEPENDENT PROTEIN KINASE 1-RELATED"/>
    <property type="match status" value="1"/>
</dbReference>
<dbReference type="Pfam" id="PF00169">
    <property type="entry name" value="PH"/>
    <property type="match status" value="1"/>
</dbReference>
<dbReference type="EMBL" id="HBIJ01009027">
    <property type="protein sequence ID" value="CAE0365603.1"/>
    <property type="molecule type" value="Transcribed_RNA"/>
</dbReference>
<dbReference type="Gene3D" id="1.10.510.10">
    <property type="entry name" value="Transferase(Phosphotransferase) domain 1"/>
    <property type="match status" value="1"/>
</dbReference>
<feature type="region of interest" description="Disordered" evidence="10">
    <location>
        <begin position="631"/>
        <end position="658"/>
    </location>
</feature>
<feature type="compositionally biased region" description="Basic residues" evidence="10">
    <location>
        <begin position="389"/>
        <end position="398"/>
    </location>
</feature>
<feature type="region of interest" description="Disordered" evidence="10">
    <location>
        <begin position="784"/>
        <end position="804"/>
    </location>
</feature>
<evidence type="ECO:0000259" key="12">
    <source>
        <dbReference type="PROSITE" id="PS50011"/>
    </source>
</evidence>
<sequence length="818" mass="91081">MSDAKSRYGFGRILGEGAFAHVIHGRDRVHGHDVAVKVMLKSHIEREGKARAVMAEQAALRKCSGCPHIIHLERTFQDEEYLFFVTEYAAGGDLLNVIRALSKDDFGIGVKAASFYTAEIWLGLRHLHSHFIAHRDLKPENILICDRGHIKIADFGAVLDTKSPLKENKMSEEEEEEEDCAEKNEPLLSERHGSFEGTAEYVSPEVLQGDATSTACDLWALGCIIYQLCTGKLPFTAPTDFLLWEKILAFADGRDDTALDVSLLDQNTKDIICSLLKKHGVQRLGALDPTALEAHPFFTSNIDWNALRDASIDVPYKPKQQSTLSDDKFSDFSIEFMLELEARDDVPPKIGGGMSDEDDDTLISINELVQPSSHITSETSFGIQQLLPRPRRGSRNRRASTGSSSMNIVPAPARGRRGSGSKLFGNDTARALSPPRFQPSSIPTVATQTALDEFDWSSMLNNNEELLWRGIIWKRKGLMWRERVFLLTSAPRLVYFDGHCSPPVYKGQIAWTYERPVFSRRRSATHFDVVTDDRDYHLASYDNSADVWIKRIDATLNMQATRRIQYSKSFGKNLLSAANTNSTAANEARAAYHRSKTSGSTMSEASQISITELLDDDLNIKNDSLCEHTGEIISSQNNPTERGSQQQDPSPRRSSASSMYPSFATNNLLLGEAPTIEGWLWKLGKPGAFGASTYRKRYAILRGIQLFYYREKPSDANGAPQRAPTGVLRCRAVRPLDPPDTTNQIRFCFIIDVVGGRALSCFVESDQDRQRWLTALSDVIEARQRDLHPSSPRDSGTTPSSPAPFASLASFVWSSSSS</sequence>
<dbReference type="SUPFAM" id="SSF56112">
    <property type="entry name" value="Protein kinase-like (PK-like)"/>
    <property type="match status" value="1"/>
</dbReference>
<organism evidence="13">
    <name type="scientific">Aureoumbra lagunensis</name>
    <dbReference type="NCBI Taxonomy" id="44058"/>
    <lineage>
        <taxon>Eukaryota</taxon>
        <taxon>Sar</taxon>
        <taxon>Stramenopiles</taxon>
        <taxon>Ochrophyta</taxon>
        <taxon>Pelagophyceae</taxon>
        <taxon>Pelagomonadales</taxon>
        <taxon>Aureoumbra</taxon>
    </lineage>
</organism>
<dbReference type="PANTHER" id="PTHR24356">
    <property type="entry name" value="SERINE/THREONINE-PROTEIN KINASE"/>
    <property type="match status" value="1"/>
</dbReference>
<keyword evidence="5" id="KW-0418">Kinase</keyword>
<dbReference type="InterPro" id="IPR001849">
    <property type="entry name" value="PH_domain"/>
</dbReference>
<accession>A0A7S3JX16</accession>
<comment type="catalytic activity">
    <reaction evidence="7">
        <text>L-threonyl-[protein] + ATP = O-phospho-L-threonyl-[protein] + ADP + H(+)</text>
        <dbReference type="Rhea" id="RHEA:46608"/>
        <dbReference type="Rhea" id="RHEA-COMP:11060"/>
        <dbReference type="Rhea" id="RHEA-COMP:11605"/>
        <dbReference type="ChEBI" id="CHEBI:15378"/>
        <dbReference type="ChEBI" id="CHEBI:30013"/>
        <dbReference type="ChEBI" id="CHEBI:30616"/>
        <dbReference type="ChEBI" id="CHEBI:61977"/>
        <dbReference type="ChEBI" id="CHEBI:456216"/>
        <dbReference type="EC" id="2.7.11.1"/>
    </reaction>
</comment>
<dbReference type="SMART" id="SM00233">
    <property type="entry name" value="PH"/>
    <property type="match status" value="2"/>
</dbReference>
<dbReference type="AlphaFoldDB" id="A0A7S3JX16"/>
<dbReference type="InterPro" id="IPR033931">
    <property type="entry name" value="PDK1-typ_PH"/>
</dbReference>